<proteinExistence type="predicted"/>
<keyword evidence="2" id="KW-1185">Reference proteome</keyword>
<gene>
    <name evidence="1" type="ORF">SAMN04515666_10460</name>
</gene>
<dbReference type="OrthoDB" id="7993567at2"/>
<dbReference type="Proteomes" id="UP000199664">
    <property type="component" value="Unassembled WGS sequence"/>
</dbReference>
<accession>A0A1H7QMQ2</accession>
<sequence>MTDFANQGPLEDDLRAGRATARLVLAALASTEPEEAVAASISRADLWAHARRVRGEPVNFAAERAIRTDPEAARLYRRLLSFQAVARSELAAAAYDSSATHRRIGSFELDVIEEDDAPPALVIQCLSETDPAPTMIEVVSIEGVVRLPLPAPVDKHIVIDLPRQDAERDLLRLMLANPLAGVYLL</sequence>
<protein>
    <submittedName>
        <fullName evidence="1">Uncharacterized protein</fullName>
    </submittedName>
</protein>
<dbReference type="STRING" id="1036779.SAMN04515666_10460"/>
<reference evidence="2" key="1">
    <citation type="submission" date="2016-10" db="EMBL/GenBank/DDBJ databases">
        <authorList>
            <person name="Varghese N."/>
            <person name="Submissions S."/>
        </authorList>
    </citation>
    <scope>NUCLEOTIDE SEQUENCE [LARGE SCALE GENOMIC DNA]</scope>
    <source>
        <strain evidence="2">LMG 26383,CCUG 61248,R- 45681</strain>
    </source>
</reference>
<evidence type="ECO:0000313" key="1">
    <source>
        <dbReference type="EMBL" id="SEL49139.1"/>
    </source>
</evidence>
<dbReference type="RefSeq" id="WP_091834600.1">
    <property type="nucleotide sequence ID" value="NZ_FOAN01000004.1"/>
</dbReference>
<name>A0A1H7QMQ2_9HYPH</name>
<dbReference type="EMBL" id="FOAN01000004">
    <property type="protein sequence ID" value="SEL49139.1"/>
    <property type="molecule type" value="Genomic_DNA"/>
</dbReference>
<evidence type="ECO:0000313" key="2">
    <source>
        <dbReference type="Proteomes" id="UP000199664"/>
    </source>
</evidence>
<dbReference type="AlphaFoldDB" id="A0A1H7QMQ2"/>
<organism evidence="1 2">
    <name type="scientific">Bosea lupini</name>
    <dbReference type="NCBI Taxonomy" id="1036779"/>
    <lineage>
        <taxon>Bacteria</taxon>
        <taxon>Pseudomonadati</taxon>
        <taxon>Pseudomonadota</taxon>
        <taxon>Alphaproteobacteria</taxon>
        <taxon>Hyphomicrobiales</taxon>
        <taxon>Boseaceae</taxon>
        <taxon>Bosea</taxon>
    </lineage>
</organism>